<organism evidence="2">
    <name type="scientific">Aspergillus arachidicola</name>
    <dbReference type="NCBI Taxonomy" id="656916"/>
    <lineage>
        <taxon>Eukaryota</taxon>
        <taxon>Fungi</taxon>
        <taxon>Dikarya</taxon>
        <taxon>Ascomycota</taxon>
        <taxon>Pezizomycotina</taxon>
        <taxon>Eurotiomycetes</taxon>
        <taxon>Eurotiomycetidae</taxon>
        <taxon>Eurotiales</taxon>
        <taxon>Aspergillaceae</taxon>
        <taxon>Aspergillus</taxon>
        <taxon>Aspergillus subgen. Circumdati</taxon>
    </lineage>
</organism>
<dbReference type="AlphaFoldDB" id="A0A5N6YB60"/>
<proteinExistence type="predicted"/>
<dbReference type="EMBL" id="ML737133">
    <property type="protein sequence ID" value="KAE8342694.1"/>
    <property type="molecule type" value="Genomic_DNA"/>
</dbReference>
<dbReference type="Proteomes" id="UP000325558">
    <property type="component" value="Unassembled WGS sequence"/>
</dbReference>
<feature type="region of interest" description="Disordered" evidence="1">
    <location>
        <begin position="1"/>
        <end position="31"/>
    </location>
</feature>
<gene>
    <name evidence="2" type="ORF">BDV24DRAFT_162226</name>
</gene>
<evidence type="ECO:0000256" key="1">
    <source>
        <dbReference type="SAM" id="MobiDB-lite"/>
    </source>
</evidence>
<sequence length="135" mass="14984">MERANGSMIQGNQLKQMKKTRKGHWNTPAEDDTGNETAYCMGCLRVEMPSAMLGYLSSNCKTQDLSRTDHVMMGSTVAICTFPEIQSVAVVMANGLQTGDASDYSAWVVIQALLNLQPLDFYILESLRTMNIHFV</sequence>
<dbReference type="OrthoDB" id="5946976at2759"/>
<reference evidence="2" key="1">
    <citation type="submission" date="2019-04" db="EMBL/GenBank/DDBJ databases">
        <title>Friends and foes A comparative genomics study of 23 Aspergillus species from section Flavi.</title>
        <authorList>
            <consortium name="DOE Joint Genome Institute"/>
            <person name="Kjaerbolling I."/>
            <person name="Vesth T."/>
            <person name="Frisvad J.C."/>
            <person name="Nybo J.L."/>
            <person name="Theobald S."/>
            <person name="Kildgaard S."/>
            <person name="Isbrandt T."/>
            <person name="Kuo A."/>
            <person name="Sato A."/>
            <person name="Lyhne E.K."/>
            <person name="Kogle M.E."/>
            <person name="Wiebenga A."/>
            <person name="Kun R.S."/>
            <person name="Lubbers R.J."/>
            <person name="Makela M.R."/>
            <person name="Barry K."/>
            <person name="Chovatia M."/>
            <person name="Clum A."/>
            <person name="Daum C."/>
            <person name="Haridas S."/>
            <person name="He G."/>
            <person name="LaButti K."/>
            <person name="Lipzen A."/>
            <person name="Mondo S."/>
            <person name="Riley R."/>
            <person name="Salamov A."/>
            <person name="Simmons B.A."/>
            <person name="Magnuson J.K."/>
            <person name="Henrissat B."/>
            <person name="Mortensen U.H."/>
            <person name="Larsen T.O."/>
            <person name="Devries R.P."/>
            <person name="Grigoriev I.V."/>
            <person name="Machida M."/>
            <person name="Baker S.E."/>
            <person name="Andersen M.R."/>
        </authorList>
    </citation>
    <scope>NUCLEOTIDE SEQUENCE</scope>
    <source>
        <strain evidence="2">CBS 117612</strain>
    </source>
</reference>
<evidence type="ECO:0000313" key="2">
    <source>
        <dbReference type="EMBL" id="KAE8342694.1"/>
    </source>
</evidence>
<protein>
    <submittedName>
        <fullName evidence="2">Uncharacterized protein</fullName>
    </submittedName>
</protein>
<name>A0A5N6YB60_9EURO</name>
<accession>A0A5N6YB60</accession>